<evidence type="ECO:0000256" key="4">
    <source>
        <dbReference type="ARBA" id="ARBA00023125"/>
    </source>
</evidence>
<evidence type="ECO:0000256" key="5">
    <source>
        <dbReference type="ARBA" id="ARBA00023163"/>
    </source>
</evidence>
<dbReference type="Pfam" id="PF08281">
    <property type="entry name" value="Sigma70_r4_2"/>
    <property type="match status" value="1"/>
</dbReference>
<comment type="similarity">
    <text evidence="1 6">Belongs to the sigma-70 factor family. ECF subfamily.</text>
</comment>
<dbReference type="InterPro" id="IPR013324">
    <property type="entry name" value="RNA_pol_sigma_r3/r4-like"/>
</dbReference>
<evidence type="ECO:0000256" key="2">
    <source>
        <dbReference type="ARBA" id="ARBA00023015"/>
    </source>
</evidence>
<dbReference type="GO" id="GO:0006950">
    <property type="term" value="P:response to stress"/>
    <property type="evidence" value="ECO:0007669"/>
    <property type="project" value="UniProtKB-ARBA"/>
</dbReference>
<keyword evidence="5 6" id="KW-0804">Transcription</keyword>
<dbReference type="Gene3D" id="1.10.1740.10">
    <property type="match status" value="1"/>
</dbReference>
<dbReference type="PANTHER" id="PTHR43133:SF51">
    <property type="entry name" value="RNA POLYMERASE SIGMA FACTOR"/>
    <property type="match status" value="1"/>
</dbReference>
<dbReference type="Gene3D" id="1.10.10.10">
    <property type="entry name" value="Winged helix-like DNA-binding domain superfamily/Winged helix DNA-binding domain"/>
    <property type="match status" value="1"/>
</dbReference>
<evidence type="ECO:0000256" key="3">
    <source>
        <dbReference type="ARBA" id="ARBA00023082"/>
    </source>
</evidence>
<dbReference type="InterPro" id="IPR029068">
    <property type="entry name" value="Glyas_Bleomycin-R_OHBP_Dase"/>
</dbReference>
<keyword evidence="9" id="KW-1185">Reference proteome</keyword>
<dbReference type="Proteomes" id="UP000246635">
    <property type="component" value="Unassembled WGS sequence"/>
</dbReference>
<dbReference type="GO" id="GO:0003677">
    <property type="term" value="F:DNA binding"/>
    <property type="evidence" value="ECO:0007669"/>
    <property type="project" value="UniProtKB-KW"/>
</dbReference>
<dbReference type="PROSITE" id="PS01063">
    <property type="entry name" value="SIGMA70_ECF"/>
    <property type="match status" value="1"/>
</dbReference>
<keyword evidence="4 6" id="KW-0238">DNA-binding</keyword>
<evidence type="ECO:0000256" key="1">
    <source>
        <dbReference type="ARBA" id="ARBA00010641"/>
    </source>
</evidence>
<dbReference type="PANTHER" id="PTHR43133">
    <property type="entry name" value="RNA POLYMERASE ECF-TYPE SIGMA FACTO"/>
    <property type="match status" value="1"/>
</dbReference>
<dbReference type="OrthoDB" id="291991at2"/>
<comment type="caution">
    <text evidence="8">The sequence shown here is derived from an EMBL/GenBank/DDBJ whole genome shotgun (WGS) entry which is preliminary data.</text>
</comment>
<dbReference type="InterPro" id="IPR013325">
    <property type="entry name" value="RNA_pol_sigma_r2"/>
</dbReference>
<dbReference type="SUPFAM" id="SSF88946">
    <property type="entry name" value="Sigma2 domain of RNA polymerase sigma factors"/>
    <property type="match status" value="1"/>
</dbReference>
<dbReference type="NCBIfam" id="TIGR02937">
    <property type="entry name" value="sigma70-ECF"/>
    <property type="match status" value="1"/>
</dbReference>
<gene>
    <name evidence="8" type="ORF">DFQ01_10295</name>
</gene>
<dbReference type="RefSeq" id="WP_110042468.1">
    <property type="nucleotide sequence ID" value="NZ_CP054612.1"/>
</dbReference>
<dbReference type="InterPro" id="IPR004360">
    <property type="entry name" value="Glyas_Fos-R_dOase_dom"/>
</dbReference>
<feature type="domain" description="VOC" evidence="7">
    <location>
        <begin position="201"/>
        <end position="322"/>
    </location>
</feature>
<dbReference type="SUPFAM" id="SSF88659">
    <property type="entry name" value="Sigma3 and sigma4 domains of RNA polymerase sigma factors"/>
    <property type="match status" value="1"/>
</dbReference>
<dbReference type="InterPro" id="IPR013249">
    <property type="entry name" value="RNA_pol_sigma70_r4_t2"/>
</dbReference>
<dbReference type="GO" id="GO:0006352">
    <property type="term" value="P:DNA-templated transcription initiation"/>
    <property type="evidence" value="ECO:0007669"/>
    <property type="project" value="InterPro"/>
</dbReference>
<dbReference type="InterPro" id="IPR037523">
    <property type="entry name" value="VOC_core"/>
</dbReference>
<keyword evidence="2 6" id="KW-0805">Transcription regulation</keyword>
<organism evidence="8 9">
    <name type="scientific">Paenibacillus cellulosilyticus</name>
    <dbReference type="NCBI Taxonomy" id="375489"/>
    <lineage>
        <taxon>Bacteria</taxon>
        <taxon>Bacillati</taxon>
        <taxon>Bacillota</taxon>
        <taxon>Bacilli</taxon>
        <taxon>Bacillales</taxon>
        <taxon>Paenibacillaceae</taxon>
        <taxon>Paenibacillus</taxon>
    </lineage>
</organism>
<evidence type="ECO:0000313" key="8">
    <source>
        <dbReference type="EMBL" id="PWW07203.1"/>
    </source>
</evidence>
<dbReference type="Pfam" id="PF00903">
    <property type="entry name" value="Glyoxalase"/>
    <property type="match status" value="1"/>
</dbReference>
<dbReference type="InterPro" id="IPR039425">
    <property type="entry name" value="RNA_pol_sigma-70-like"/>
</dbReference>
<dbReference type="PROSITE" id="PS51819">
    <property type="entry name" value="VOC"/>
    <property type="match status" value="1"/>
</dbReference>
<evidence type="ECO:0000313" key="9">
    <source>
        <dbReference type="Proteomes" id="UP000246635"/>
    </source>
</evidence>
<proteinExistence type="inferred from homology"/>
<dbReference type="InterPro" id="IPR036388">
    <property type="entry name" value="WH-like_DNA-bd_sf"/>
</dbReference>
<dbReference type="InterPro" id="IPR000838">
    <property type="entry name" value="RNA_pol_sigma70_ECF_CS"/>
</dbReference>
<dbReference type="InterPro" id="IPR014284">
    <property type="entry name" value="RNA_pol_sigma-70_dom"/>
</dbReference>
<dbReference type="SUPFAM" id="SSF54593">
    <property type="entry name" value="Glyoxalase/Bleomycin resistance protein/Dihydroxybiphenyl dioxygenase"/>
    <property type="match status" value="1"/>
</dbReference>
<dbReference type="CDD" id="cd06171">
    <property type="entry name" value="Sigma70_r4"/>
    <property type="match status" value="1"/>
</dbReference>
<dbReference type="InterPro" id="IPR007627">
    <property type="entry name" value="RNA_pol_sigma70_r2"/>
</dbReference>
<evidence type="ECO:0000259" key="7">
    <source>
        <dbReference type="PROSITE" id="PS51819"/>
    </source>
</evidence>
<sequence length="322" mass="36607">MTNEDSILVRQSAQGNTETFRELVGRYANAVYLAAYSRLGDAHDAEDVAQEVFVKAWYNLTKLQDASKFGSWLLSIARNTATDFARKMKPSLGLEDAVLAGSAENFTEETFLRRERQQAVWKALGELDEKYRMVITQYYLGGYTATEISRLYDMNLSLVESRLRRAKTMLKKELFELAEQTMREQKLGSAFVTKVMKRITGLACINLPVRNVEVSAKWYVENLGVILLREPTRFDQNANAIIQLGENGPSVLMHEEQELTPLHFTRNGKPAPIFELRTDDAEAFYTQLLDNGVTVSNRYDNLPCGKYFHVHDPDGNVITIVE</sequence>
<keyword evidence="3 6" id="KW-0731">Sigma factor</keyword>
<dbReference type="AlphaFoldDB" id="A0A2V2YY58"/>
<dbReference type="GO" id="GO:0016987">
    <property type="term" value="F:sigma factor activity"/>
    <property type="evidence" value="ECO:0007669"/>
    <property type="project" value="UniProtKB-KW"/>
</dbReference>
<dbReference type="EMBL" id="QGTQ01000002">
    <property type="protein sequence ID" value="PWW07203.1"/>
    <property type="molecule type" value="Genomic_DNA"/>
</dbReference>
<protein>
    <recommendedName>
        <fullName evidence="6">RNA polymerase sigma factor</fullName>
    </recommendedName>
</protein>
<name>A0A2V2YY58_9BACL</name>
<dbReference type="Gene3D" id="3.10.180.10">
    <property type="entry name" value="2,3-Dihydroxybiphenyl 1,2-Dioxygenase, domain 1"/>
    <property type="match status" value="1"/>
</dbReference>
<evidence type="ECO:0000256" key="6">
    <source>
        <dbReference type="RuleBase" id="RU000716"/>
    </source>
</evidence>
<accession>A0A2V2YY58</accession>
<reference evidence="8 9" key="1">
    <citation type="submission" date="2018-05" db="EMBL/GenBank/DDBJ databases">
        <title>Genomic Encyclopedia of Type Strains, Phase III (KMG-III): the genomes of soil and plant-associated and newly described type strains.</title>
        <authorList>
            <person name="Whitman W."/>
        </authorList>
    </citation>
    <scope>NUCLEOTIDE SEQUENCE [LARGE SCALE GENOMIC DNA]</scope>
    <source>
        <strain evidence="8 9">CECT 5696</strain>
    </source>
</reference>
<dbReference type="Pfam" id="PF04542">
    <property type="entry name" value="Sigma70_r2"/>
    <property type="match status" value="1"/>
</dbReference>